<accession>A0A5D0RI01</accession>
<feature type="transmembrane region" description="Helical" evidence="5">
    <location>
        <begin position="70"/>
        <end position="88"/>
    </location>
</feature>
<evidence type="ECO:0000256" key="2">
    <source>
        <dbReference type="ARBA" id="ARBA00022692"/>
    </source>
</evidence>
<dbReference type="InterPro" id="IPR020846">
    <property type="entry name" value="MFS_dom"/>
</dbReference>
<evidence type="ECO:0000256" key="4">
    <source>
        <dbReference type="ARBA" id="ARBA00023136"/>
    </source>
</evidence>
<feature type="transmembrane region" description="Helical" evidence="5">
    <location>
        <begin position="43"/>
        <end position="63"/>
    </location>
</feature>
<evidence type="ECO:0000256" key="1">
    <source>
        <dbReference type="ARBA" id="ARBA00004141"/>
    </source>
</evidence>
<dbReference type="PROSITE" id="PS50850">
    <property type="entry name" value="MFS"/>
    <property type="match status" value="1"/>
</dbReference>
<keyword evidence="3 5" id="KW-1133">Transmembrane helix</keyword>
<dbReference type="Pfam" id="PF07690">
    <property type="entry name" value="MFS_1"/>
    <property type="match status" value="1"/>
</dbReference>
<feature type="domain" description="Major facilitator superfamily (MFS) profile" evidence="6">
    <location>
        <begin position="201"/>
        <end position="380"/>
    </location>
</feature>
<dbReference type="InterPro" id="IPR036259">
    <property type="entry name" value="MFS_trans_sf"/>
</dbReference>
<feature type="transmembrane region" description="Helical" evidence="5">
    <location>
        <begin position="159"/>
        <end position="179"/>
    </location>
</feature>
<feature type="transmembrane region" description="Helical" evidence="5">
    <location>
        <begin position="292"/>
        <end position="310"/>
    </location>
</feature>
<feature type="transmembrane region" description="Helical" evidence="5">
    <location>
        <begin position="199"/>
        <end position="215"/>
    </location>
</feature>
<feature type="transmembrane region" description="Helical" evidence="5">
    <location>
        <begin position="94"/>
        <end position="112"/>
    </location>
</feature>
<dbReference type="SUPFAM" id="SSF103473">
    <property type="entry name" value="MFS general substrate transporter"/>
    <property type="match status" value="1"/>
</dbReference>
<keyword evidence="4 5" id="KW-0472">Membrane</keyword>
<dbReference type="PANTHER" id="PTHR23514">
    <property type="entry name" value="BYPASS OF STOP CODON PROTEIN 6"/>
    <property type="match status" value="1"/>
</dbReference>
<feature type="transmembrane region" description="Helical" evidence="5">
    <location>
        <begin position="330"/>
        <end position="352"/>
    </location>
</feature>
<feature type="transmembrane region" description="Helical" evidence="5">
    <location>
        <begin position="12"/>
        <end position="31"/>
    </location>
</feature>
<keyword evidence="8" id="KW-1185">Reference proteome</keyword>
<dbReference type="GO" id="GO:0016020">
    <property type="term" value="C:membrane"/>
    <property type="evidence" value="ECO:0007669"/>
    <property type="project" value="UniProtKB-SubCell"/>
</dbReference>
<feature type="transmembrane region" description="Helical" evidence="5">
    <location>
        <begin position="235"/>
        <end position="256"/>
    </location>
</feature>
<feature type="transmembrane region" description="Helical" evidence="5">
    <location>
        <begin position="268"/>
        <end position="286"/>
    </location>
</feature>
<dbReference type="EMBL" id="VSIY01000013">
    <property type="protein sequence ID" value="TYB80566.1"/>
    <property type="molecule type" value="Genomic_DNA"/>
</dbReference>
<gene>
    <name evidence="7" type="ORF">FVF75_13085</name>
</gene>
<dbReference type="InterPro" id="IPR051788">
    <property type="entry name" value="MFS_Transporter"/>
</dbReference>
<dbReference type="InterPro" id="IPR011701">
    <property type="entry name" value="MFS"/>
</dbReference>
<proteinExistence type="predicted"/>
<reference evidence="7 8" key="1">
    <citation type="submission" date="2019-08" db="EMBL/GenBank/DDBJ databases">
        <title>Identification of a novel species of the genus Boseongicola.</title>
        <authorList>
            <person name="Zhang X.-Q."/>
        </authorList>
    </citation>
    <scope>NUCLEOTIDE SEQUENCE [LARGE SCALE GENOMIC DNA]</scope>
    <source>
        <strain evidence="7 8">HY14</strain>
    </source>
</reference>
<protein>
    <submittedName>
        <fullName evidence="7">MFS transporter</fullName>
    </submittedName>
</protein>
<comment type="caution">
    <text evidence="7">The sequence shown here is derived from an EMBL/GenBank/DDBJ whole genome shotgun (WGS) entry which is preliminary data.</text>
</comment>
<dbReference type="Proteomes" id="UP000322080">
    <property type="component" value="Unassembled WGS sequence"/>
</dbReference>
<feature type="transmembrane region" description="Helical" evidence="5">
    <location>
        <begin position="358"/>
        <end position="376"/>
    </location>
</feature>
<sequence>MPVLEGLRISRAPLMTLAAVGVFWGSIAALMPDIKQAVGASDAVMGAVLVLPAIGSIIAMGFAPRLGQMLGGNALPVAGMAIVLSFLLPAMAGGVVALGVALFFAGGAVAFADMTANVRIATIEARRGLHLMNLNHAGFSLAFGITALVIAFARKAGAGYGTVLPAMAIVALVLVLIGWDRRLPAPAPDEADSSATPPWTPVLLAALILFASFIGENATEAWSALHIERTLGGEVGAGSFGPATLGFVMAFGRIMGQVLAQRMGEARLILGSAILGSLGAVIIAAAPTQGTVLAGVAVLGLGVASIVPSVNSILGRQVSERARPVAISRAWMAGMIGFFLGPSMMGGLAALWSLRLSFAAVAVIVALIVPAILALSRRRG</sequence>
<evidence type="ECO:0000259" key="6">
    <source>
        <dbReference type="PROSITE" id="PS50850"/>
    </source>
</evidence>
<dbReference type="RefSeq" id="WP_148378710.1">
    <property type="nucleotide sequence ID" value="NZ_VSIY01000013.1"/>
</dbReference>
<dbReference type="GO" id="GO:0022857">
    <property type="term" value="F:transmembrane transporter activity"/>
    <property type="evidence" value="ECO:0007669"/>
    <property type="project" value="InterPro"/>
</dbReference>
<organism evidence="7 8">
    <name type="scientific">Maritimibacter fusiformis</name>
    <dbReference type="NCBI Taxonomy" id="2603819"/>
    <lineage>
        <taxon>Bacteria</taxon>
        <taxon>Pseudomonadati</taxon>
        <taxon>Pseudomonadota</taxon>
        <taxon>Alphaproteobacteria</taxon>
        <taxon>Rhodobacterales</taxon>
        <taxon>Roseobacteraceae</taxon>
        <taxon>Maritimibacter</taxon>
    </lineage>
</organism>
<evidence type="ECO:0000313" key="7">
    <source>
        <dbReference type="EMBL" id="TYB80566.1"/>
    </source>
</evidence>
<name>A0A5D0RI01_9RHOB</name>
<evidence type="ECO:0000256" key="3">
    <source>
        <dbReference type="ARBA" id="ARBA00022989"/>
    </source>
</evidence>
<dbReference type="PANTHER" id="PTHR23514:SF13">
    <property type="entry name" value="INNER MEMBRANE PROTEIN YBJJ"/>
    <property type="match status" value="1"/>
</dbReference>
<keyword evidence="2 5" id="KW-0812">Transmembrane</keyword>
<dbReference type="AlphaFoldDB" id="A0A5D0RI01"/>
<feature type="transmembrane region" description="Helical" evidence="5">
    <location>
        <begin position="133"/>
        <end position="153"/>
    </location>
</feature>
<dbReference type="Gene3D" id="1.20.1250.20">
    <property type="entry name" value="MFS general substrate transporter like domains"/>
    <property type="match status" value="1"/>
</dbReference>
<evidence type="ECO:0000256" key="5">
    <source>
        <dbReference type="SAM" id="Phobius"/>
    </source>
</evidence>
<comment type="subcellular location">
    <subcellularLocation>
        <location evidence="1">Membrane</location>
        <topology evidence="1">Multi-pass membrane protein</topology>
    </subcellularLocation>
</comment>
<evidence type="ECO:0000313" key="8">
    <source>
        <dbReference type="Proteomes" id="UP000322080"/>
    </source>
</evidence>